<keyword evidence="1" id="KW-0472">Membrane</keyword>
<gene>
    <name evidence="2" type="ORF">KSX_02660</name>
</gene>
<reference evidence="2" key="1">
    <citation type="submission" date="2020-10" db="EMBL/GenBank/DDBJ databases">
        <title>Taxonomic study of unclassified bacteria belonging to the class Ktedonobacteria.</title>
        <authorList>
            <person name="Yabe S."/>
            <person name="Wang C.M."/>
            <person name="Zheng Y."/>
            <person name="Sakai Y."/>
            <person name="Cavaletti L."/>
            <person name="Monciardini P."/>
            <person name="Donadio S."/>
        </authorList>
    </citation>
    <scope>NUCLEOTIDE SEQUENCE</scope>
    <source>
        <strain evidence="2">SOSP1-1</strain>
    </source>
</reference>
<protein>
    <submittedName>
        <fullName evidence="2">Uncharacterized protein</fullName>
    </submittedName>
</protein>
<dbReference type="Proteomes" id="UP000612362">
    <property type="component" value="Unassembled WGS sequence"/>
</dbReference>
<evidence type="ECO:0000313" key="2">
    <source>
        <dbReference type="EMBL" id="GHO42103.1"/>
    </source>
</evidence>
<evidence type="ECO:0000256" key="1">
    <source>
        <dbReference type="SAM" id="Phobius"/>
    </source>
</evidence>
<keyword evidence="1" id="KW-0812">Transmembrane</keyword>
<feature type="transmembrane region" description="Helical" evidence="1">
    <location>
        <begin position="6"/>
        <end position="27"/>
    </location>
</feature>
<feature type="transmembrane region" description="Helical" evidence="1">
    <location>
        <begin position="98"/>
        <end position="117"/>
    </location>
</feature>
<keyword evidence="3" id="KW-1185">Reference proteome</keyword>
<name>A0A8J3MPZ7_9CHLR</name>
<accession>A0A8J3MPZ7</accession>
<feature type="transmembrane region" description="Helical" evidence="1">
    <location>
        <begin position="34"/>
        <end position="59"/>
    </location>
</feature>
<evidence type="ECO:0000313" key="3">
    <source>
        <dbReference type="Proteomes" id="UP000612362"/>
    </source>
</evidence>
<dbReference type="AlphaFoldDB" id="A0A8J3MPZ7"/>
<dbReference type="EMBL" id="BNJF01000001">
    <property type="protein sequence ID" value="GHO42103.1"/>
    <property type="molecule type" value="Genomic_DNA"/>
</dbReference>
<sequence>MLLWLIPVSLALLLLGHLSLSIILALGEMTLLNFFYAIEISSLSPAIFLISLLSIGLPLASIGGIIWGHLSVGGSALLLSMGFRIFSHVRFRKARSWAWHDLLIESVTVLLALGALFQITLPLLGNSLQIITALLSIVFLPLTPRPGDWPEEQSGFYEVDSQGRPVRFLTNKLNLEQLGWPMLRPHFLRRVQQLEEVELKAQGPPGAKL</sequence>
<feature type="transmembrane region" description="Helical" evidence="1">
    <location>
        <begin position="65"/>
        <end position="86"/>
    </location>
</feature>
<comment type="caution">
    <text evidence="2">The sequence shown here is derived from an EMBL/GenBank/DDBJ whole genome shotgun (WGS) entry which is preliminary data.</text>
</comment>
<proteinExistence type="predicted"/>
<keyword evidence="1" id="KW-1133">Transmembrane helix</keyword>
<organism evidence="2 3">
    <name type="scientific">Ktedonospora formicarum</name>
    <dbReference type="NCBI Taxonomy" id="2778364"/>
    <lineage>
        <taxon>Bacteria</taxon>
        <taxon>Bacillati</taxon>
        <taxon>Chloroflexota</taxon>
        <taxon>Ktedonobacteria</taxon>
        <taxon>Ktedonobacterales</taxon>
        <taxon>Ktedonobacteraceae</taxon>
        <taxon>Ktedonospora</taxon>
    </lineage>
</organism>